<reference evidence="2" key="1">
    <citation type="submission" date="2017-02" db="UniProtKB">
        <authorList>
            <consortium name="WormBaseParasite"/>
        </authorList>
    </citation>
    <scope>IDENTIFICATION</scope>
</reference>
<dbReference type="AlphaFoldDB" id="A0A0M3IHH2"/>
<evidence type="ECO:0000313" key="2">
    <source>
        <dbReference type="WBParaSite" id="ALUE_0001786201-mRNA-1"/>
    </source>
</evidence>
<dbReference type="WBParaSite" id="ALUE_0001786201-mRNA-1">
    <property type="protein sequence ID" value="ALUE_0001786201-mRNA-1"/>
    <property type="gene ID" value="ALUE_0001786201"/>
</dbReference>
<protein>
    <submittedName>
        <fullName evidence="2">Secreted protein</fullName>
    </submittedName>
</protein>
<name>A0A0M3IHH2_ASCLU</name>
<sequence>MCVRICITLSLTATFRSSHQCINAITFLCTYDVSIKKFPSHRFDRHKMKIGTVIMDTVFGIREYVQLFSKLMNHMRYHIGSKCRPMFPQ</sequence>
<proteinExistence type="predicted"/>
<evidence type="ECO:0000313" key="1">
    <source>
        <dbReference type="Proteomes" id="UP000036681"/>
    </source>
</evidence>
<organism evidence="1 2">
    <name type="scientific">Ascaris lumbricoides</name>
    <name type="common">Giant roundworm</name>
    <dbReference type="NCBI Taxonomy" id="6252"/>
    <lineage>
        <taxon>Eukaryota</taxon>
        <taxon>Metazoa</taxon>
        <taxon>Ecdysozoa</taxon>
        <taxon>Nematoda</taxon>
        <taxon>Chromadorea</taxon>
        <taxon>Rhabditida</taxon>
        <taxon>Spirurina</taxon>
        <taxon>Ascaridomorpha</taxon>
        <taxon>Ascaridoidea</taxon>
        <taxon>Ascarididae</taxon>
        <taxon>Ascaris</taxon>
    </lineage>
</organism>
<dbReference type="Proteomes" id="UP000036681">
    <property type="component" value="Unplaced"/>
</dbReference>
<keyword evidence="1" id="KW-1185">Reference proteome</keyword>
<accession>A0A0M3IHH2</accession>